<accession>A0A8H3QPD6</accession>
<evidence type="ECO:0000313" key="2">
    <source>
        <dbReference type="Proteomes" id="UP000615446"/>
    </source>
</evidence>
<dbReference type="EMBL" id="BLAL01000075">
    <property type="protein sequence ID" value="GES84064.1"/>
    <property type="molecule type" value="Genomic_DNA"/>
</dbReference>
<organism evidence="1 2">
    <name type="scientific">Rhizophagus clarus</name>
    <dbReference type="NCBI Taxonomy" id="94130"/>
    <lineage>
        <taxon>Eukaryota</taxon>
        <taxon>Fungi</taxon>
        <taxon>Fungi incertae sedis</taxon>
        <taxon>Mucoromycota</taxon>
        <taxon>Glomeromycotina</taxon>
        <taxon>Glomeromycetes</taxon>
        <taxon>Glomerales</taxon>
        <taxon>Glomeraceae</taxon>
        <taxon>Rhizophagus</taxon>
    </lineage>
</organism>
<reference evidence="1" key="1">
    <citation type="submission" date="2019-10" db="EMBL/GenBank/DDBJ databases">
        <title>Conservation and host-specific expression of non-tandemly repeated heterogenous ribosome RNA gene in arbuscular mycorrhizal fungi.</title>
        <authorList>
            <person name="Maeda T."/>
            <person name="Kobayashi Y."/>
            <person name="Nakagawa T."/>
            <person name="Ezawa T."/>
            <person name="Yamaguchi K."/>
            <person name="Bino T."/>
            <person name="Nishimoto Y."/>
            <person name="Shigenobu S."/>
            <person name="Kawaguchi M."/>
        </authorList>
    </citation>
    <scope>NUCLEOTIDE SEQUENCE</scope>
    <source>
        <strain evidence="1">HR1</strain>
    </source>
</reference>
<sequence>MNWTEIRLKRTRTLTSIEVVRRNETPRNNFLSNDYFNVDKKLLLDKTCKDSIILDIDNDDPDFTKRKQFLLQDNDWAGFEFTAKSVKNLVNLQRNEGILCTANNRSHMNSPGTRPNVNHTNSLSPLTQNTTFKQFVDVESLEWHQFLTNQNDISSKTEHECQNNSPISSKKTALHCVAPEPTTASNIEWNKFMRAPDDNTTIFDSDSSESYKAIHSSLLSSARYFNYVTNGFKKNRLYLNTSNYKDSSESSAIKFSDITTNEFSKVNQDGQKNSKEPLRIGSKMTMDQEILKRIQDLELKNARLQFEINFLKKDIKWLTATIKKIKLYNKPTVRDN</sequence>
<gene>
    <name evidence="1" type="ORF">RCL2_001120300</name>
</gene>
<dbReference type="OrthoDB" id="2392083at2759"/>
<comment type="caution">
    <text evidence="1">The sequence shown here is derived from an EMBL/GenBank/DDBJ whole genome shotgun (WGS) entry which is preliminary data.</text>
</comment>
<name>A0A8H3QPD6_9GLOM</name>
<proteinExistence type="predicted"/>
<protein>
    <submittedName>
        <fullName evidence="1">Uncharacterized protein</fullName>
    </submittedName>
</protein>
<dbReference type="AlphaFoldDB" id="A0A8H3QPD6"/>
<evidence type="ECO:0000313" key="1">
    <source>
        <dbReference type="EMBL" id="GES84064.1"/>
    </source>
</evidence>
<dbReference type="Proteomes" id="UP000615446">
    <property type="component" value="Unassembled WGS sequence"/>
</dbReference>